<proteinExistence type="predicted"/>
<dbReference type="EMBL" id="JARJCW010000148">
    <property type="protein sequence ID" value="KAJ7190490.1"/>
    <property type="molecule type" value="Genomic_DNA"/>
</dbReference>
<dbReference type="AlphaFoldDB" id="A0AAD6XY96"/>
<organism evidence="2 3">
    <name type="scientific">Mycena pura</name>
    <dbReference type="NCBI Taxonomy" id="153505"/>
    <lineage>
        <taxon>Eukaryota</taxon>
        <taxon>Fungi</taxon>
        <taxon>Dikarya</taxon>
        <taxon>Basidiomycota</taxon>
        <taxon>Agaricomycotina</taxon>
        <taxon>Agaricomycetes</taxon>
        <taxon>Agaricomycetidae</taxon>
        <taxon>Agaricales</taxon>
        <taxon>Marasmiineae</taxon>
        <taxon>Mycenaceae</taxon>
        <taxon>Mycena</taxon>
    </lineage>
</organism>
<name>A0AAD6XY96_9AGAR</name>
<feature type="region of interest" description="Disordered" evidence="1">
    <location>
        <begin position="313"/>
        <end position="334"/>
    </location>
</feature>
<evidence type="ECO:0000313" key="3">
    <source>
        <dbReference type="Proteomes" id="UP001219525"/>
    </source>
</evidence>
<protein>
    <submittedName>
        <fullName evidence="2">Uncharacterized protein</fullName>
    </submittedName>
</protein>
<sequence>MRAPLGLFPPGYTGRSAEGHTGINRYSCRLSAASVCARVQERPPTARATDRSPSATRAIVPRATYLIIHIWSTIILTLHQYTCRAWAFATFVSKSPAKRPRSNVPNTAAIKFPNLGVNDAPELGGTYASDWEQHHNALVEFLQPVAVYIGKYIDRDDEASRWQTTEPLHEEKVLPDAMICLAGAFVWGAILTYSTGRWSEGCRHPLPTGHAEMGLERYQWDSGSMSPTPTNLVNTRKDMWQAVAEPTSAMCTVRPLRGAGISASTVTFAAGASTTAVRPAPNLPPPALPTQEMFIQQLSQKWVAENLEPHRKKSEHGVPVANAESSIATGRGVC</sequence>
<comment type="caution">
    <text evidence="2">The sequence shown here is derived from an EMBL/GenBank/DDBJ whole genome shotgun (WGS) entry which is preliminary data.</text>
</comment>
<evidence type="ECO:0000313" key="2">
    <source>
        <dbReference type="EMBL" id="KAJ7190490.1"/>
    </source>
</evidence>
<dbReference type="Proteomes" id="UP001219525">
    <property type="component" value="Unassembled WGS sequence"/>
</dbReference>
<evidence type="ECO:0000256" key="1">
    <source>
        <dbReference type="SAM" id="MobiDB-lite"/>
    </source>
</evidence>
<gene>
    <name evidence="2" type="ORF">GGX14DRAFT_407929</name>
</gene>
<reference evidence="2" key="1">
    <citation type="submission" date="2023-03" db="EMBL/GenBank/DDBJ databases">
        <title>Massive genome expansion in bonnet fungi (Mycena s.s.) driven by repeated elements and novel gene families across ecological guilds.</title>
        <authorList>
            <consortium name="Lawrence Berkeley National Laboratory"/>
            <person name="Harder C.B."/>
            <person name="Miyauchi S."/>
            <person name="Viragh M."/>
            <person name="Kuo A."/>
            <person name="Thoen E."/>
            <person name="Andreopoulos B."/>
            <person name="Lu D."/>
            <person name="Skrede I."/>
            <person name="Drula E."/>
            <person name="Henrissat B."/>
            <person name="Morin E."/>
            <person name="Kohler A."/>
            <person name="Barry K."/>
            <person name="LaButti K."/>
            <person name="Morin E."/>
            <person name="Salamov A."/>
            <person name="Lipzen A."/>
            <person name="Mereny Z."/>
            <person name="Hegedus B."/>
            <person name="Baldrian P."/>
            <person name="Stursova M."/>
            <person name="Weitz H."/>
            <person name="Taylor A."/>
            <person name="Grigoriev I.V."/>
            <person name="Nagy L.G."/>
            <person name="Martin F."/>
            <person name="Kauserud H."/>
        </authorList>
    </citation>
    <scope>NUCLEOTIDE SEQUENCE</scope>
    <source>
        <strain evidence="2">9144</strain>
    </source>
</reference>
<accession>A0AAD6XY96</accession>
<keyword evidence="3" id="KW-1185">Reference proteome</keyword>